<reference evidence="1 2" key="1">
    <citation type="submission" date="2018-02" db="EMBL/GenBank/DDBJ databases">
        <authorList>
            <person name="Moore K."/>
            <person name="Momper L."/>
        </authorList>
    </citation>
    <scope>NUCLEOTIDE SEQUENCE [LARGE SCALE GENOMIC DNA]</scope>
    <source>
        <strain evidence="1 2">CCALA 015</strain>
    </source>
</reference>
<sequence>MPLPQLMPLLAAVALTPCPAPVKAQLDGLYRWQVARQDVSGPIELKSQKSRFTDGLYQKLLRAYALNPNSGRFVDFDLFSGTQVGTFGAKVLGCTAAPGGGLEARVAVRAGLRNRPIEAPQLLRYLLVRGPAGSWKIADIVYAHPAGFRLSSYLAELLGSKP</sequence>
<accession>A0ABX5F7S7</accession>
<dbReference type="Proteomes" id="UP000238218">
    <property type="component" value="Unassembled WGS sequence"/>
</dbReference>
<dbReference type="EMBL" id="PVWP01000007">
    <property type="protein sequence ID" value="PSB37010.1"/>
    <property type="molecule type" value="Genomic_DNA"/>
</dbReference>
<keyword evidence="2" id="KW-1185">Reference proteome</keyword>
<organism evidence="1 2">
    <name type="scientific">Aphanothece cf. minutissima CCALA 015</name>
    <dbReference type="NCBI Taxonomy" id="2107695"/>
    <lineage>
        <taxon>Bacteria</taxon>
        <taxon>Bacillati</taxon>
        <taxon>Cyanobacteriota</taxon>
        <taxon>Cyanophyceae</taxon>
        <taxon>Oscillatoriophycideae</taxon>
        <taxon>Chroococcales</taxon>
        <taxon>Aphanothecaceae</taxon>
        <taxon>Aphanothece</taxon>
    </lineage>
</organism>
<evidence type="ECO:0000313" key="1">
    <source>
        <dbReference type="EMBL" id="PSB37010.1"/>
    </source>
</evidence>
<protein>
    <recommendedName>
        <fullName evidence="3">DUF3828 domain-containing protein</fullName>
    </recommendedName>
</protein>
<gene>
    <name evidence="1" type="ORF">C7B81_11380</name>
</gene>
<proteinExistence type="predicted"/>
<evidence type="ECO:0008006" key="3">
    <source>
        <dbReference type="Google" id="ProtNLM"/>
    </source>
</evidence>
<reference evidence="1 2" key="2">
    <citation type="submission" date="2018-03" db="EMBL/GenBank/DDBJ databases">
        <title>The ancient ancestry and fast evolution of plastids.</title>
        <authorList>
            <person name="Moore K.R."/>
            <person name="Magnabosco C."/>
            <person name="Momper L."/>
            <person name="Gold D.A."/>
            <person name="Bosak T."/>
            <person name="Fournier G.P."/>
        </authorList>
    </citation>
    <scope>NUCLEOTIDE SEQUENCE [LARGE SCALE GENOMIC DNA]</scope>
    <source>
        <strain evidence="1 2">CCALA 015</strain>
    </source>
</reference>
<evidence type="ECO:0000313" key="2">
    <source>
        <dbReference type="Proteomes" id="UP000238218"/>
    </source>
</evidence>
<name>A0ABX5F7S7_9CHRO</name>
<comment type="caution">
    <text evidence="1">The sequence shown here is derived from an EMBL/GenBank/DDBJ whole genome shotgun (WGS) entry which is preliminary data.</text>
</comment>